<protein>
    <submittedName>
        <fullName evidence="1">Uncharacterized protein</fullName>
    </submittedName>
</protein>
<proteinExistence type="predicted"/>
<dbReference type="Proteomes" id="UP000799757">
    <property type="component" value="Unassembled WGS sequence"/>
</dbReference>
<gene>
    <name evidence="1" type="ORF">K505DRAFT_123833</name>
</gene>
<dbReference type="AlphaFoldDB" id="A0A6A6WU42"/>
<evidence type="ECO:0000313" key="2">
    <source>
        <dbReference type="Proteomes" id="UP000799757"/>
    </source>
</evidence>
<dbReference type="EMBL" id="MU002297">
    <property type="protein sequence ID" value="KAF2787622.1"/>
    <property type="molecule type" value="Genomic_DNA"/>
</dbReference>
<evidence type="ECO:0000313" key="1">
    <source>
        <dbReference type="EMBL" id="KAF2787622.1"/>
    </source>
</evidence>
<keyword evidence="2" id="KW-1185">Reference proteome</keyword>
<accession>A0A6A6WU42</accession>
<reference evidence="1" key="1">
    <citation type="journal article" date="2020" name="Stud. Mycol.">
        <title>101 Dothideomycetes genomes: a test case for predicting lifestyles and emergence of pathogens.</title>
        <authorList>
            <person name="Haridas S."/>
            <person name="Albert R."/>
            <person name="Binder M."/>
            <person name="Bloem J."/>
            <person name="Labutti K."/>
            <person name="Salamov A."/>
            <person name="Andreopoulos B."/>
            <person name="Baker S."/>
            <person name="Barry K."/>
            <person name="Bills G."/>
            <person name="Bluhm B."/>
            <person name="Cannon C."/>
            <person name="Castanera R."/>
            <person name="Culley D."/>
            <person name="Daum C."/>
            <person name="Ezra D."/>
            <person name="Gonzalez J."/>
            <person name="Henrissat B."/>
            <person name="Kuo A."/>
            <person name="Liang C."/>
            <person name="Lipzen A."/>
            <person name="Lutzoni F."/>
            <person name="Magnuson J."/>
            <person name="Mondo S."/>
            <person name="Nolan M."/>
            <person name="Ohm R."/>
            <person name="Pangilinan J."/>
            <person name="Park H.-J."/>
            <person name="Ramirez L."/>
            <person name="Alfaro M."/>
            <person name="Sun H."/>
            <person name="Tritt A."/>
            <person name="Yoshinaga Y."/>
            <person name="Zwiers L.-H."/>
            <person name="Turgeon B."/>
            <person name="Goodwin S."/>
            <person name="Spatafora J."/>
            <person name="Crous P."/>
            <person name="Grigoriev I."/>
        </authorList>
    </citation>
    <scope>NUCLEOTIDE SEQUENCE</scope>
    <source>
        <strain evidence="1">CBS 109.77</strain>
    </source>
</reference>
<sequence>MRTICMPHCRLRGPSWPELTPTPQKTSQQICRINSNNRLSQECKGTRSCTASRYTWFFHGTRPYNYTTLATATPSPSNPYGSYLRPSWSAAGMPSCPGRRAVGIVR</sequence>
<name>A0A6A6WU42_9PLEO</name>
<organism evidence="1 2">
    <name type="scientific">Melanomma pulvis-pyrius CBS 109.77</name>
    <dbReference type="NCBI Taxonomy" id="1314802"/>
    <lineage>
        <taxon>Eukaryota</taxon>
        <taxon>Fungi</taxon>
        <taxon>Dikarya</taxon>
        <taxon>Ascomycota</taxon>
        <taxon>Pezizomycotina</taxon>
        <taxon>Dothideomycetes</taxon>
        <taxon>Pleosporomycetidae</taxon>
        <taxon>Pleosporales</taxon>
        <taxon>Melanommataceae</taxon>
        <taxon>Melanomma</taxon>
    </lineage>
</organism>